<dbReference type="Proteomes" id="UP000235584">
    <property type="component" value="Chromosome"/>
</dbReference>
<dbReference type="EMBL" id="CP025704">
    <property type="protein sequence ID" value="AUN98067.1"/>
    <property type="molecule type" value="Genomic_DNA"/>
</dbReference>
<dbReference type="AlphaFoldDB" id="A0A2K9NRD0"/>
<sequence>MASDLKTTIESKELGSCETQNLLYSAMRFYKIPLNEKYDNTYDVYLRVILFFNQDGSLSLRSTTQALIGCQTSTSGEELCSFKPLYDQWLKGVYTTDEAVHVSLLGDIVFTNPANINRGFTLTFKKDFLYPHLEGQSFPGGMVSVNFNQDGKNVLNICK</sequence>
<organism evidence="1 2">
    <name type="scientific">Bacteriovorax stolpii</name>
    <name type="common">Bdellovibrio stolpii</name>
    <dbReference type="NCBI Taxonomy" id="960"/>
    <lineage>
        <taxon>Bacteria</taxon>
        <taxon>Pseudomonadati</taxon>
        <taxon>Bdellovibrionota</taxon>
        <taxon>Bacteriovoracia</taxon>
        <taxon>Bacteriovoracales</taxon>
        <taxon>Bacteriovoracaceae</taxon>
        <taxon>Bacteriovorax</taxon>
    </lineage>
</organism>
<reference evidence="1 2" key="1">
    <citation type="submission" date="2018-01" db="EMBL/GenBank/DDBJ databases">
        <title>Complete genome sequence of Bacteriovorax stolpii DSM12778.</title>
        <authorList>
            <person name="Tang B."/>
            <person name="Chang J."/>
        </authorList>
    </citation>
    <scope>NUCLEOTIDE SEQUENCE [LARGE SCALE GENOMIC DNA]</scope>
    <source>
        <strain evidence="1 2">DSM 12778</strain>
    </source>
</reference>
<name>A0A2K9NRD0_BACTC</name>
<protein>
    <submittedName>
        <fullName evidence="1">Uncharacterized protein</fullName>
    </submittedName>
</protein>
<dbReference type="KEGG" id="bsto:C0V70_08085"/>
<proteinExistence type="predicted"/>
<evidence type="ECO:0000313" key="1">
    <source>
        <dbReference type="EMBL" id="AUN98067.1"/>
    </source>
</evidence>
<gene>
    <name evidence="1" type="ORF">C0V70_08085</name>
</gene>
<evidence type="ECO:0000313" key="2">
    <source>
        <dbReference type="Proteomes" id="UP000235584"/>
    </source>
</evidence>
<keyword evidence="2" id="KW-1185">Reference proteome</keyword>
<accession>A0A2K9NRD0</accession>